<dbReference type="Proteomes" id="UP000251241">
    <property type="component" value="Unassembled WGS sequence"/>
</dbReference>
<feature type="signal peptide" evidence="1">
    <location>
        <begin position="1"/>
        <end position="19"/>
    </location>
</feature>
<reference evidence="3 5" key="2">
    <citation type="submission" date="2019-10" db="EMBL/GenBank/DDBJ databases">
        <authorList>
            <person name="Karimi E."/>
        </authorList>
    </citation>
    <scope>NUCLEOTIDE SEQUENCE [LARGE SCALE GENOMIC DNA]</scope>
    <source>
        <strain evidence="3">Sphingobacterium sp. 8BC</strain>
    </source>
</reference>
<keyword evidence="1" id="KW-0732">Signal</keyword>
<evidence type="ECO:0000313" key="5">
    <source>
        <dbReference type="Proteomes" id="UP000432350"/>
    </source>
</evidence>
<dbReference type="EMBL" id="UAUU01000009">
    <property type="protein sequence ID" value="SPZ87683.1"/>
    <property type="molecule type" value="Genomic_DNA"/>
</dbReference>
<gene>
    <name evidence="2" type="ORF">NCTC11343_03056</name>
    <name evidence="3" type="ORF">SPHINGO8BC_150553</name>
</gene>
<dbReference type="EMBL" id="CABWMV010000007">
    <property type="protein sequence ID" value="VXC70127.1"/>
    <property type="molecule type" value="Genomic_DNA"/>
</dbReference>
<name>A0A2X2J7N4_SPHMU</name>
<proteinExistence type="predicted"/>
<accession>A0A2X2J7N4</accession>
<reference evidence="2 4" key="1">
    <citation type="submission" date="2018-06" db="EMBL/GenBank/DDBJ databases">
        <authorList>
            <consortium name="Pathogen Informatics"/>
            <person name="Doyle S."/>
        </authorList>
    </citation>
    <scope>NUCLEOTIDE SEQUENCE [LARGE SCALE GENOMIC DNA]</scope>
    <source>
        <strain evidence="2 4">NCTC11343</strain>
    </source>
</reference>
<evidence type="ECO:0000313" key="4">
    <source>
        <dbReference type="Proteomes" id="UP000251241"/>
    </source>
</evidence>
<feature type="chain" id="PRO_5036058346" evidence="1">
    <location>
        <begin position="20"/>
        <end position="89"/>
    </location>
</feature>
<dbReference type="GeneID" id="97182950"/>
<sequence length="89" mass="9601">MNDTSKVALALLAGLAAGAALGVLFAPDKGSDTRDKINDSLSDLSDAIRERAEEQFDQLNDFKEKIVSTLKGKLNQAEEVLDDDIIEHA</sequence>
<evidence type="ECO:0000256" key="1">
    <source>
        <dbReference type="SAM" id="SignalP"/>
    </source>
</evidence>
<protein>
    <submittedName>
        <fullName evidence="2">Gas vesicle protein</fullName>
    </submittedName>
</protein>
<accession>A0A654AQF3</accession>
<dbReference type="Pfam" id="PF12732">
    <property type="entry name" value="YtxH"/>
    <property type="match status" value="1"/>
</dbReference>
<evidence type="ECO:0000313" key="2">
    <source>
        <dbReference type="EMBL" id="SPZ87683.1"/>
    </source>
</evidence>
<dbReference type="Proteomes" id="UP000432350">
    <property type="component" value="Unassembled WGS sequence"/>
</dbReference>
<organism evidence="2 4">
    <name type="scientific">Sphingobacterium multivorum</name>
    <dbReference type="NCBI Taxonomy" id="28454"/>
    <lineage>
        <taxon>Bacteria</taxon>
        <taxon>Pseudomonadati</taxon>
        <taxon>Bacteroidota</taxon>
        <taxon>Sphingobacteriia</taxon>
        <taxon>Sphingobacteriales</taxon>
        <taxon>Sphingobacteriaceae</taxon>
        <taxon>Sphingobacterium</taxon>
    </lineage>
</organism>
<dbReference type="AlphaFoldDB" id="A0A2X2J7N4"/>
<evidence type="ECO:0000313" key="3">
    <source>
        <dbReference type="EMBL" id="VXC70127.1"/>
    </source>
</evidence>
<dbReference type="InterPro" id="IPR024623">
    <property type="entry name" value="YtxH"/>
</dbReference>
<dbReference type="RefSeq" id="WP_070561440.1">
    <property type="nucleotide sequence ID" value="NZ_CP068086.1"/>
</dbReference>